<dbReference type="AlphaFoldDB" id="A0A7W3SSW9"/>
<dbReference type="Proteomes" id="UP000567067">
    <property type="component" value="Unassembled WGS sequence"/>
</dbReference>
<comment type="caution">
    <text evidence="2">The sequence shown here is derived from an EMBL/GenBank/DDBJ whole genome shotgun (WGS) entry which is preliminary data.</text>
</comment>
<evidence type="ECO:0000256" key="1">
    <source>
        <dbReference type="SAM" id="Phobius"/>
    </source>
</evidence>
<dbReference type="RefSeq" id="WP_091225803.1">
    <property type="nucleotide sequence ID" value="NZ_JACJIP010000011.1"/>
</dbReference>
<sequence length="68" mass="8133">MKLRFIWAVPLVLLIMINIGLLLFILSNVHGLKELASLELFILMWLFITFTIIFGAYQYFIWIKNKRM</sequence>
<evidence type="ECO:0000313" key="2">
    <source>
        <dbReference type="EMBL" id="MBA9085585.1"/>
    </source>
</evidence>
<keyword evidence="1" id="KW-0812">Transmembrane</keyword>
<proteinExistence type="predicted"/>
<feature type="transmembrane region" description="Helical" evidence="1">
    <location>
        <begin position="7"/>
        <end position="29"/>
    </location>
</feature>
<reference evidence="2 3" key="1">
    <citation type="submission" date="2020-08" db="EMBL/GenBank/DDBJ databases">
        <title>Genomic Encyclopedia of Type Strains, Phase III (KMG-III): the genomes of soil and plant-associated and newly described type strains.</title>
        <authorList>
            <person name="Whitman W."/>
        </authorList>
    </citation>
    <scope>NUCLEOTIDE SEQUENCE [LARGE SCALE GENOMIC DNA]</scope>
    <source>
        <strain evidence="2 3">CECT 8693</strain>
    </source>
</reference>
<name>A0A7W3SSW9_9BACL</name>
<feature type="transmembrane region" description="Helical" evidence="1">
    <location>
        <begin position="41"/>
        <end position="62"/>
    </location>
</feature>
<protein>
    <submittedName>
        <fullName evidence="2">Membrane protein YdbS with pleckstrin-like domain</fullName>
    </submittedName>
</protein>
<gene>
    <name evidence="2" type="ORF">FHR92_002052</name>
</gene>
<accession>A0A7W3SSW9</accession>
<keyword evidence="1" id="KW-1133">Transmembrane helix</keyword>
<dbReference type="EMBL" id="JACJIP010000011">
    <property type="protein sequence ID" value="MBA9085585.1"/>
    <property type="molecule type" value="Genomic_DNA"/>
</dbReference>
<evidence type="ECO:0000313" key="3">
    <source>
        <dbReference type="Proteomes" id="UP000567067"/>
    </source>
</evidence>
<keyword evidence="3" id="KW-1185">Reference proteome</keyword>
<keyword evidence="1" id="KW-0472">Membrane</keyword>
<organism evidence="2 3">
    <name type="scientific">Fontibacillus solani</name>
    <dbReference type="NCBI Taxonomy" id="1572857"/>
    <lineage>
        <taxon>Bacteria</taxon>
        <taxon>Bacillati</taxon>
        <taxon>Bacillota</taxon>
        <taxon>Bacilli</taxon>
        <taxon>Bacillales</taxon>
        <taxon>Paenibacillaceae</taxon>
        <taxon>Fontibacillus</taxon>
    </lineage>
</organism>